<evidence type="ECO:0000256" key="2">
    <source>
        <dbReference type="ARBA" id="ARBA00006448"/>
    </source>
</evidence>
<evidence type="ECO:0000256" key="3">
    <source>
        <dbReference type="ARBA" id="ARBA00022475"/>
    </source>
</evidence>
<evidence type="ECO:0000256" key="7">
    <source>
        <dbReference type="SAM" id="Phobius"/>
    </source>
</evidence>
<evidence type="ECO:0000256" key="4">
    <source>
        <dbReference type="ARBA" id="ARBA00022692"/>
    </source>
</evidence>
<accession>A0A1X7LF79</accession>
<proteinExistence type="inferred from homology"/>
<evidence type="ECO:0000256" key="6">
    <source>
        <dbReference type="ARBA" id="ARBA00023136"/>
    </source>
</evidence>
<evidence type="ECO:0000313" key="11">
    <source>
        <dbReference type="Proteomes" id="UP000193834"/>
    </source>
</evidence>
<dbReference type="Pfam" id="PF20730">
    <property type="entry name" value="YetF_N"/>
    <property type="match status" value="1"/>
</dbReference>
<keyword evidence="4 7" id="KW-0812">Transmembrane</keyword>
<protein>
    <submittedName>
        <fullName evidence="10">Uncharacterized membrane protein YcaP, DUF421 family</fullName>
    </submittedName>
</protein>
<dbReference type="EMBL" id="FXAZ01000004">
    <property type="protein sequence ID" value="SMG52330.1"/>
    <property type="molecule type" value="Genomic_DNA"/>
</dbReference>
<keyword evidence="3" id="KW-1003">Cell membrane</keyword>
<evidence type="ECO:0000259" key="9">
    <source>
        <dbReference type="Pfam" id="PF20730"/>
    </source>
</evidence>
<sequence>MNPYLEIVIRSIGAFALMMMITRTLGKATIAQMTYHDFVAAITLGGITANFAFNLKVNVWHLLVALVTFSGVAFILLVFVLKSRTFRRWISGQPAVLVQDGKILEHNMKKLRMTLDSLNQELREKNIFNIEEVEYAVLELNGKVSALLKKEYLPVTRKDLGLKGHKQEFPTELIMDGNVVEDNLKYGDVSLAWLMSQLEKRRLSIEEVSYAVKGTNGQFYCDLYQDGVSDPIDEV</sequence>
<keyword evidence="6 7" id="KW-0472">Membrane</keyword>
<dbReference type="Pfam" id="PF04239">
    <property type="entry name" value="DUF421"/>
    <property type="match status" value="1"/>
</dbReference>
<dbReference type="GO" id="GO:0005886">
    <property type="term" value="C:plasma membrane"/>
    <property type="evidence" value="ECO:0007669"/>
    <property type="project" value="UniProtKB-SubCell"/>
</dbReference>
<dbReference type="STRING" id="1852522.SAMN06295960_3401"/>
<dbReference type="InterPro" id="IPR007353">
    <property type="entry name" value="DUF421"/>
</dbReference>
<dbReference type="PANTHER" id="PTHR34582">
    <property type="entry name" value="UPF0702 TRANSMEMBRANE PROTEIN YCAP"/>
    <property type="match status" value="1"/>
</dbReference>
<evidence type="ECO:0000256" key="5">
    <source>
        <dbReference type="ARBA" id="ARBA00022989"/>
    </source>
</evidence>
<feature type="domain" description="YetF C-terminal" evidence="8">
    <location>
        <begin position="82"/>
        <end position="211"/>
    </location>
</feature>
<evidence type="ECO:0000259" key="8">
    <source>
        <dbReference type="Pfam" id="PF04239"/>
    </source>
</evidence>
<keyword evidence="5 7" id="KW-1133">Transmembrane helix</keyword>
<feature type="transmembrane region" description="Helical" evidence="7">
    <location>
        <begin position="59"/>
        <end position="81"/>
    </location>
</feature>
<dbReference type="RefSeq" id="WP_085496030.1">
    <property type="nucleotide sequence ID" value="NZ_FXAZ01000004.1"/>
</dbReference>
<comment type="subcellular location">
    <subcellularLocation>
        <location evidence="1">Cell membrane</location>
        <topology evidence="1">Multi-pass membrane protein</topology>
    </subcellularLocation>
</comment>
<evidence type="ECO:0000313" key="10">
    <source>
        <dbReference type="EMBL" id="SMG52330.1"/>
    </source>
</evidence>
<reference evidence="10 11" key="1">
    <citation type="submission" date="2017-04" db="EMBL/GenBank/DDBJ databases">
        <authorList>
            <person name="Afonso C.L."/>
            <person name="Miller P.J."/>
            <person name="Scott M.A."/>
            <person name="Spackman E."/>
            <person name="Goraichik I."/>
            <person name="Dimitrov K.M."/>
            <person name="Suarez D.L."/>
            <person name="Swayne D.E."/>
        </authorList>
    </citation>
    <scope>NUCLEOTIDE SEQUENCE [LARGE SCALE GENOMIC DNA]</scope>
    <source>
        <strain evidence="10 11">11</strain>
    </source>
</reference>
<name>A0A1X7LF79_9BACL</name>
<organism evidence="10 11">
    <name type="scientific">Paenibacillus aquistagni</name>
    <dbReference type="NCBI Taxonomy" id="1852522"/>
    <lineage>
        <taxon>Bacteria</taxon>
        <taxon>Bacillati</taxon>
        <taxon>Bacillota</taxon>
        <taxon>Bacilli</taxon>
        <taxon>Bacillales</taxon>
        <taxon>Paenibacillaceae</taxon>
        <taxon>Paenibacillus</taxon>
    </lineage>
</organism>
<keyword evidence="11" id="KW-1185">Reference proteome</keyword>
<feature type="transmembrane region" description="Helical" evidence="7">
    <location>
        <begin position="7"/>
        <end position="26"/>
    </location>
</feature>
<feature type="domain" description="YetF-like N-terminal transmembrane" evidence="9">
    <location>
        <begin position="4"/>
        <end position="70"/>
    </location>
</feature>
<dbReference type="AlphaFoldDB" id="A0A1X7LF79"/>
<dbReference type="OrthoDB" id="9778331at2"/>
<gene>
    <name evidence="10" type="ORF">SAMN06295960_3401</name>
</gene>
<dbReference type="PANTHER" id="PTHR34582:SF7">
    <property type="entry name" value="UPF0702 TRANSMEMBRANE PROTEIN YDFS"/>
    <property type="match status" value="1"/>
</dbReference>
<evidence type="ECO:0000256" key="1">
    <source>
        <dbReference type="ARBA" id="ARBA00004651"/>
    </source>
</evidence>
<dbReference type="Gene3D" id="3.30.240.20">
    <property type="entry name" value="bsu07140 like domains"/>
    <property type="match status" value="2"/>
</dbReference>
<comment type="similarity">
    <text evidence="2">Belongs to the UPF0702 family.</text>
</comment>
<dbReference type="Proteomes" id="UP000193834">
    <property type="component" value="Unassembled WGS sequence"/>
</dbReference>
<dbReference type="InterPro" id="IPR023090">
    <property type="entry name" value="UPF0702_alpha/beta_dom_sf"/>
</dbReference>
<dbReference type="InterPro" id="IPR048454">
    <property type="entry name" value="YetF_N"/>
</dbReference>